<feature type="compositionally biased region" description="Basic and acidic residues" evidence="1">
    <location>
        <begin position="155"/>
        <end position="186"/>
    </location>
</feature>
<evidence type="ECO:0000313" key="2">
    <source>
        <dbReference type="EMBL" id="KAF2403724.1"/>
    </source>
</evidence>
<gene>
    <name evidence="2" type="ORF">EJ06DRAFT_527327</name>
</gene>
<sequence length="192" mass="21126">MPDFDTLCITVDDLRAFHLQHFPDVPCPTALLDHSAEPVQGEDSTTCGEYDLGYYPDGVKRTITGEEIAIFRHSEFQELLKVYRDNETPEPPSPTPGDPSAAMTGDPGRGQGQIGEANGREPLKQRNRGSPMVNQNPSASSEASTGQDQPTGTTDARHNPKDFIPEGKAHTFRRQARELDEQKSESVELDYG</sequence>
<feature type="region of interest" description="Disordered" evidence="1">
    <location>
        <begin position="85"/>
        <end position="192"/>
    </location>
</feature>
<dbReference type="PANTHER" id="PTHR40642:SF1">
    <property type="entry name" value="YALI0F31295P"/>
    <property type="match status" value="1"/>
</dbReference>
<evidence type="ECO:0000256" key="1">
    <source>
        <dbReference type="SAM" id="MobiDB-lite"/>
    </source>
</evidence>
<dbReference type="Proteomes" id="UP000799640">
    <property type="component" value="Unassembled WGS sequence"/>
</dbReference>
<name>A0A6G1I6A9_9PEZI</name>
<dbReference type="OrthoDB" id="5422320at2759"/>
<evidence type="ECO:0000313" key="3">
    <source>
        <dbReference type="Proteomes" id="UP000799640"/>
    </source>
</evidence>
<keyword evidence="3" id="KW-1185">Reference proteome</keyword>
<dbReference type="PANTHER" id="PTHR40642">
    <property type="entry name" value="YALI0F31295P"/>
    <property type="match status" value="1"/>
</dbReference>
<feature type="compositionally biased region" description="Polar residues" evidence="1">
    <location>
        <begin position="132"/>
        <end position="154"/>
    </location>
</feature>
<protein>
    <submittedName>
        <fullName evidence="2">Uncharacterized protein</fullName>
    </submittedName>
</protein>
<reference evidence="2" key="1">
    <citation type="journal article" date="2020" name="Stud. Mycol.">
        <title>101 Dothideomycetes genomes: a test case for predicting lifestyles and emergence of pathogens.</title>
        <authorList>
            <person name="Haridas S."/>
            <person name="Albert R."/>
            <person name="Binder M."/>
            <person name="Bloem J."/>
            <person name="Labutti K."/>
            <person name="Salamov A."/>
            <person name="Andreopoulos B."/>
            <person name="Baker S."/>
            <person name="Barry K."/>
            <person name="Bills G."/>
            <person name="Bluhm B."/>
            <person name="Cannon C."/>
            <person name="Castanera R."/>
            <person name="Culley D."/>
            <person name="Daum C."/>
            <person name="Ezra D."/>
            <person name="Gonzalez J."/>
            <person name="Henrissat B."/>
            <person name="Kuo A."/>
            <person name="Liang C."/>
            <person name="Lipzen A."/>
            <person name="Lutzoni F."/>
            <person name="Magnuson J."/>
            <person name="Mondo S."/>
            <person name="Nolan M."/>
            <person name="Ohm R."/>
            <person name="Pangilinan J."/>
            <person name="Park H.-J."/>
            <person name="Ramirez L."/>
            <person name="Alfaro M."/>
            <person name="Sun H."/>
            <person name="Tritt A."/>
            <person name="Yoshinaga Y."/>
            <person name="Zwiers L.-H."/>
            <person name="Turgeon B."/>
            <person name="Goodwin S."/>
            <person name="Spatafora J."/>
            <person name="Crous P."/>
            <person name="Grigoriev I."/>
        </authorList>
    </citation>
    <scope>NUCLEOTIDE SEQUENCE</scope>
    <source>
        <strain evidence="2">CBS 262.69</strain>
    </source>
</reference>
<dbReference type="EMBL" id="ML996689">
    <property type="protein sequence ID" value="KAF2403724.1"/>
    <property type="molecule type" value="Genomic_DNA"/>
</dbReference>
<dbReference type="Pfam" id="PF12720">
    <property type="entry name" value="DUF3807"/>
    <property type="match status" value="1"/>
</dbReference>
<proteinExistence type="predicted"/>
<accession>A0A6G1I6A9</accession>
<organism evidence="2 3">
    <name type="scientific">Trichodelitschia bisporula</name>
    <dbReference type="NCBI Taxonomy" id="703511"/>
    <lineage>
        <taxon>Eukaryota</taxon>
        <taxon>Fungi</taxon>
        <taxon>Dikarya</taxon>
        <taxon>Ascomycota</taxon>
        <taxon>Pezizomycotina</taxon>
        <taxon>Dothideomycetes</taxon>
        <taxon>Dothideomycetes incertae sedis</taxon>
        <taxon>Phaeotrichales</taxon>
        <taxon>Phaeotrichaceae</taxon>
        <taxon>Trichodelitschia</taxon>
    </lineage>
</organism>
<dbReference type="InterPro" id="IPR024526">
    <property type="entry name" value="DUF3807"/>
</dbReference>
<dbReference type="AlphaFoldDB" id="A0A6G1I6A9"/>